<dbReference type="AlphaFoldDB" id="A0AAV1C4P6"/>
<dbReference type="PANTHER" id="PTHR35694">
    <property type="entry name" value="DENEDDYLASE"/>
    <property type="match status" value="1"/>
</dbReference>
<keyword evidence="2" id="KW-1185">Reference proteome</keyword>
<name>A0AAV1C4P6_OLDCO</name>
<sequence>MASLHHSLYVPKPLFHKPFLIPSYPFPKLPSNSGKLFLLRQNYRLLCLPSRPPTSMSFTADDHQQILEAVADSNEEVLPAVRTYEDSSARLTVVGAVEFQQALTAAAADGGRAADQHILAGLQAMVVETIFPGPPDENSTLSTRLFLPARKVKAKVKTLKGFMDDDLISSTTSENILAMTFRQVVLRQLWRFELLLFRPGTERNMNDLENPREVPAMFSMSSCDERVLAVLAEVICSSALEGIEGHFGVDSLKRKSNKFSEWFQKHKKIVSKDSSIIVHKLHEKEILSNVKNLLETYNAEKFESLRSTLNNSWWKLPSYSQLEKIGGSEFTAWISEYIPLYRLQIDVNKFKDVKHTGGKFSATNMWEILLTHSQMVSLANILDMFYEDDFTLPAKELSSGAVMELSNISHSKSNRSFFKLLSATIAGGLFIVTLTIMSQLRLPSLPRWRKYFGADSPLQSSSVRCIQPESLEDVKFVDYCTSVIRKVKDSFGWPGEIRTEAGLYAWTGDLPLYLRKMSENGSTTADVSSSGTMVGEGPEDIRASMQDIASYQVVLSNDRKIVGFQPTSRMAVNHWASNPLAKELYAGRILSPGLIEPGLKIPQLNEVVVLELLMSANSGPHFAFVRPVDIS</sequence>
<organism evidence="1 2">
    <name type="scientific">Oldenlandia corymbosa var. corymbosa</name>
    <dbReference type="NCBI Taxonomy" id="529605"/>
    <lineage>
        <taxon>Eukaryota</taxon>
        <taxon>Viridiplantae</taxon>
        <taxon>Streptophyta</taxon>
        <taxon>Embryophyta</taxon>
        <taxon>Tracheophyta</taxon>
        <taxon>Spermatophyta</taxon>
        <taxon>Magnoliopsida</taxon>
        <taxon>eudicotyledons</taxon>
        <taxon>Gunneridae</taxon>
        <taxon>Pentapetalae</taxon>
        <taxon>asterids</taxon>
        <taxon>lamiids</taxon>
        <taxon>Gentianales</taxon>
        <taxon>Rubiaceae</taxon>
        <taxon>Rubioideae</taxon>
        <taxon>Spermacoceae</taxon>
        <taxon>Hedyotis-Oldenlandia complex</taxon>
        <taxon>Oldenlandia</taxon>
    </lineage>
</organism>
<reference evidence="1" key="1">
    <citation type="submission" date="2023-03" db="EMBL/GenBank/DDBJ databases">
        <authorList>
            <person name="Julca I."/>
        </authorList>
    </citation>
    <scope>NUCLEOTIDE SEQUENCE</scope>
</reference>
<dbReference type="Proteomes" id="UP001161247">
    <property type="component" value="Chromosome 1"/>
</dbReference>
<dbReference type="PANTHER" id="PTHR35694:SF1">
    <property type="entry name" value="DENEDDYLASE"/>
    <property type="match status" value="1"/>
</dbReference>
<protein>
    <submittedName>
        <fullName evidence="1">OLC1v1024841C1</fullName>
    </submittedName>
</protein>
<dbReference type="EMBL" id="OX459118">
    <property type="protein sequence ID" value="CAI9090138.1"/>
    <property type="molecule type" value="Genomic_DNA"/>
</dbReference>
<evidence type="ECO:0000313" key="2">
    <source>
        <dbReference type="Proteomes" id="UP001161247"/>
    </source>
</evidence>
<accession>A0AAV1C4P6</accession>
<gene>
    <name evidence="1" type="ORF">OLC1_LOCUS2367</name>
</gene>
<evidence type="ECO:0000313" key="1">
    <source>
        <dbReference type="EMBL" id="CAI9090138.1"/>
    </source>
</evidence>
<proteinExistence type="predicted"/>